<dbReference type="InterPro" id="IPR011761">
    <property type="entry name" value="ATP-grasp"/>
</dbReference>
<dbReference type="Proteomes" id="UP000004816">
    <property type="component" value="Unassembled WGS sequence"/>
</dbReference>
<dbReference type="STRING" id="679197.HMPREF9336_00686"/>
<feature type="binding site" evidence="15">
    <location>
        <position position="317"/>
    </location>
    <ligand>
        <name>Mg(2+)</name>
        <dbReference type="ChEBI" id="CHEBI:18420"/>
        <label>2</label>
    </ligand>
</feature>
<feature type="binding site" evidence="15">
    <location>
        <position position="315"/>
    </location>
    <ligand>
        <name>Mg(2+)</name>
        <dbReference type="ChEBI" id="CHEBI:18420"/>
        <label>2</label>
    </ligand>
</feature>
<keyword evidence="9 12" id="KW-0573">Peptidoglycan synthesis</keyword>
<keyword evidence="6 16" id="KW-0067">ATP-binding</keyword>
<comment type="catalytic activity">
    <reaction evidence="12">
        <text>2 D-alanine + ATP = D-alanyl-D-alanine + ADP + phosphate + H(+)</text>
        <dbReference type="Rhea" id="RHEA:11224"/>
        <dbReference type="ChEBI" id="CHEBI:15378"/>
        <dbReference type="ChEBI" id="CHEBI:30616"/>
        <dbReference type="ChEBI" id="CHEBI:43474"/>
        <dbReference type="ChEBI" id="CHEBI:57416"/>
        <dbReference type="ChEBI" id="CHEBI:57822"/>
        <dbReference type="ChEBI" id="CHEBI:456216"/>
        <dbReference type="EC" id="6.3.2.4"/>
    </reaction>
</comment>
<keyword evidence="19" id="KW-1185">Reference proteome</keyword>
<feature type="active site" evidence="13">
    <location>
        <position position="191"/>
    </location>
</feature>
<dbReference type="PROSITE" id="PS50975">
    <property type="entry name" value="ATP_GRASP"/>
    <property type="match status" value="1"/>
</dbReference>
<dbReference type="NCBIfam" id="NF002528">
    <property type="entry name" value="PRK01966.1-4"/>
    <property type="match status" value="1"/>
</dbReference>
<evidence type="ECO:0000256" key="9">
    <source>
        <dbReference type="ARBA" id="ARBA00022984"/>
    </source>
</evidence>
<evidence type="ECO:0000256" key="6">
    <source>
        <dbReference type="ARBA" id="ARBA00022840"/>
    </source>
</evidence>
<dbReference type="Pfam" id="PF01820">
    <property type="entry name" value="Dala_Dala_lig_N"/>
    <property type="match status" value="1"/>
</dbReference>
<dbReference type="PANTHER" id="PTHR23132">
    <property type="entry name" value="D-ALANINE--D-ALANINE LIGASE"/>
    <property type="match status" value="1"/>
</dbReference>
<feature type="binding site" evidence="15">
    <location>
        <position position="315"/>
    </location>
    <ligand>
        <name>Mg(2+)</name>
        <dbReference type="ChEBI" id="CHEBI:18420"/>
        <label>1</label>
    </ligand>
</feature>
<evidence type="ECO:0000256" key="5">
    <source>
        <dbReference type="ARBA" id="ARBA00022741"/>
    </source>
</evidence>
<comment type="cofactor">
    <cofactor evidence="1">
        <name>Mn(2+)</name>
        <dbReference type="ChEBI" id="CHEBI:29035"/>
    </cofactor>
</comment>
<dbReference type="Gene3D" id="3.30.1490.20">
    <property type="entry name" value="ATP-grasp fold, A domain"/>
    <property type="match status" value="1"/>
</dbReference>
<evidence type="ECO:0000256" key="10">
    <source>
        <dbReference type="ARBA" id="ARBA00023211"/>
    </source>
</evidence>
<dbReference type="AlphaFoldDB" id="E5XMG6"/>
<keyword evidence="5 14" id="KW-0547">Nucleotide-binding</keyword>
<evidence type="ECO:0000256" key="4">
    <source>
        <dbReference type="ARBA" id="ARBA00022723"/>
    </source>
</evidence>
<feature type="binding site" evidence="14">
    <location>
        <begin position="314"/>
        <end position="315"/>
    </location>
    <ligand>
        <name>ATP</name>
        <dbReference type="ChEBI" id="CHEBI:30616"/>
    </ligand>
</feature>
<dbReference type="InterPro" id="IPR016185">
    <property type="entry name" value="PreATP-grasp_dom_sf"/>
</dbReference>
<dbReference type="SUPFAM" id="SSF56059">
    <property type="entry name" value="Glutathione synthetase ATP-binding domain-like"/>
    <property type="match status" value="1"/>
</dbReference>
<accession>E5XMG6</accession>
<feature type="binding site" evidence="14">
    <location>
        <begin position="191"/>
        <end position="192"/>
    </location>
    <ligand>
        <name>ATP</name>
        <dbReference type="ChEBI" id="CHEBI:30616"/>
    </ligand>
</feature>
<dbReference type="eggNOG" id="COG1181">
    <property type="taxonomic scope" value="Bacteria"/>
</dbReference>
<dbReference type="Gene3D" id="3.30.470.20">
    <property type="entry name" value="ATP-grasp fold, B domain"/>
    <property type="match status" value="1"/>
</dbReference>
<dbReference type="RefSeq" id="WP_007467841.1">
    <property type="nucleotide sequence ID" value="NZ_KI391954.1"/>
</dbReference>
<keyword evidence="11 12" id="KW-0961">Cell wall biogenesis/degradation</keyword>
<dbReference type="GO" id="GO:0008360">
    <property type="term" value="P:regulation of cell shape"/>
    <property type="evidence" value="ECO:0007669"/>
    <property type="project" value="UniProtKB-KW"/>
</dbReference>
<feature type="active site" evidence="13">
    <location>
        <position position="17"/>
    </location>
</feature>
<evidence type="ECO:0000256" key="11">
    <source>
        <dbReference type="ARBA" id="ARBA00023316"/>
    </source>
</evidence>
<dbReference type="PROSITE" id="PS00844">
    <property type="entry name" value="DALA_DALA_LIGASE_2"/>
    <property type="match status" value="1"/>
</dbReference>
<dbReference type="GO" id="GO:0008716">
    <property type="term" value="F:D-alanine-D-alanine ligase activity"/>
    <property type="evidence" value="ECO:0007669"/>
    <property type="project" value="UniProtKB-UniRule"/>
</dbReference>
<keyword evidence="7 15" id="KW-0460">Magnesium</keyword>
<dbReference type="UniPathway" id="UPA00219"/>
<gene>
    <name evidence="12" type="primary">ddl</name>
    <name evidence="18" type="ORF">HMPREF9336_00686</name>
</gene>
<dbReference type="HOGENOM" id="CLU_039268_0_0_11"/>
<comment type="function">
    <text evidence="12">Cell wall formation.</text>
</comment>
<evidence type="ECO:0000256" key="16">
    <source>
        <dbReference type="PROSITE-ProRule" id="PRU00409"/>
    </source>
</evidence>
<evidence type="ECO:0000259" key="17">
    <source>
        <dbReference type="PROSITE" id="PS50975"/>
    </source>
</evidence>
<evidence type="ECO:0000256" key="2">
    <source>
        <dbReference type="ARBA" id="ARBA00010871"/>
    </source>
</evidence>
<evidence type="ECO:0000256" key="1">
    <source>
        <dbReference type="ARBA" id="ARBA00001936"/>
    </source>
</evidence>
<keyword evidence="4 15" id="KW-0479">Metal-binding</keyword>
<comment type="cofactor">
    <cofactor evidence="15">
        <name>Mg(2+)</name>
        <dbReference type="ChEBI" id="CHEBI:18420"/>
    </cofactor>
    <cofactor evidence="15">
        <name>Mn(2+)</name>
        <dbReference type="ChEBI" id="CHEBI:29035"/>
    </cofactor>
    <text evidence="15">Binds 2 magnesium or manganese ions per subunit.</text>
</comment>
<evidence type="ECO:0000256" key="7">
    <source>
        <dbReference type="ARBA" id="ARBA00022842"/>
    </source>
</evidence>
<dbReference type="PANTHER" id="PTHR23132:SF25">
    <property type="entry name" value="D-ALANINE--D-ALANINE LIGASE A"/>
    <property type="match status" value="1"/>
</dbReference>
<dbReference type="InterPro" id="IPR011095">
    <property type="entry name" value="Dala_Dala_lig_C"/>
</dbReference>
<keyword evidence="3 12" id="KW-0436">Ligase</keyword>
<comment type="subcellular location">
    <subcellularLocation>
        <location evidence="12">Cytoplasm</location>
    </subcellularLocation>
</comment>
<feature type="active site" evidence="13">
    <location>
        <position position="326"/>
    </location>
</feature>
<evidence type="ECO:0000313" key="18">
    <source>
        <dbReference type="EMBL" id="EFV14459.1"/>
    </source>
</evidence>
<dbReference type="HAMAP" id="MF_00047">
    <property type="entry name" value="Dala_Dala_lig"/>
    <property type="match status" value="1"/>
</dbReference>
<feature type="binding site" evidence="14">
    <location>
        <begin position="183"/>
        <end position="185"/>
    </location>
    <ligand>
        <name>ATP</name>
        <dbReference type="ChEBI" id="CHEBI:30616"/>
    </ligand>
</feature>
<feature type="binding site" evidence="14">
    <location>
        <begin position="221"/>
        <end position="228"/>
    </location>
    <ligand>
        <name>ATP</name>
        <dbReference type="ChEBI" id="CHEBI:30616"/>
    </ligand>
</feature>
<dbReference type="InterPro" id="IPR011127">
    <property type="entry name" value="Dala_Dala_lig_N"/>
</dbReference>
<keyword evidence="10 15" id="KW-0464">Manganese</keyword>
<organism evidence="18 19">
    <name type="scientific">Segniliparus rugosus (strain ATCC BAA-974 / DSM 45345 / CCUG 50838 / CIP 108380 / JCM 13579 / CDC 945)</name>
    <dbReference type="NCBI Taxonomy" id="679197"/>
    <lineage>
        <taxon>Bacteria</taxon>
        <taxon>Bacillati</taxon>
        <taxon>Actinomycetota</taxon>
        <taxon>Actinomycetes</taxon>
        <taxon>Mycobacteriales</taxon>
        <taxon>Segniliparaceae</taxon>
        <taxon>Segniliparus</taxon>
    </lineage>
</organism>
<name>E5XMG6_SEGRC</name>
<dbReference type="EC" id="6.3.2.4" evidence="12"/>
<proteinExistence type="inferred from homology"/>
<dbReference type="PIRSF" id="PIRSF039102">
    <property type="entry name" value="Ddl/VanB"/>
    <property type="match status" value="1"/>
</dbReference>
<dbReference type="FunFam" id="3.30.470.20:FF:000008">
    <property type="entry name" value="D-alanine--D-alanine ligase"/>
    <property type="match status" value="1"/>
</dbReference>
<dbReference type="InterPro" id="IPR000291">
    <property type="entry name" value="D-Ala_lig_Van_CS"/>
</dbReference>
<dbReference type="InterPro" id="IPR013815">
    <property type="entry name" value="ATP_grasp_subdomain_1"/>
</dbReference>
<dbReference type="GO" id="GO:0009252">
    <property type="term" value="P:peptidoglycan biosynthetic process"/>
    <property type="evidence" value="ECO:0007669"/>
    <property type="project" value="UniProtKB-UniRule"/>
</dbReference>
<protein>
    <recommendedName>
        <fullName evidence="12">D-alanine--D-alanine ligase</fullName>
        <ecNumber evidence="12">6.3.2.4</ecNumber>
    </recommendedName>
    <alternativeName>
        <fullName evidence="12">D-Ala-D-Ala ligase</fullName>
    </alternativeName>
    <alternativeName>
        <fullName evidence="12">D-alanylalanine synthetase</fullName>
    </alternativeName>
</protein>
<evidence type="ECO:0000313" key="19">
    <source>
        <dbReference type="Proteomes" id="UP000004816"/>
    </source>
</evidence>
<dbReference type="InterPro" id="IPR005905">
    <property type="entry name" value="D_ala_D_ala"/>
</dbReference>
<feature type="binding site" evidence="15">
    <location>
        <position position="302"/>
    </location>
    <ligand>
        <name>Mg(2+)</name>
        <dbReference type="ChEBI" id="CHEBI:18420"/>
        <label>1</label>
    </ligand>
</feature>
<dbReference type="EMBL" id="ACZI02000003">
    <property type="protein sequence ID" value="EFV14459.1"/>
    <property type="molecule type" value="Genomic_DNA"/>
</dbReference>
<feature type="binding site" evidence="14">
    <location>
        <position position="143"/>
    </location>
    <ligand>
        <name>ATP</name>
        <dbReference type="ChEBI" id="CHEBI:30616"/>
    </ligand>
</feature>
<dbReference type="NCBIfam" id="TIGR01205">
    <property type="entry name" value="D_ala_D_alaTIGR"/>
    <property type="match status" value="1"/>
</dbReference>
<reference evidence="18 19" key="1">
    <citation type="journal article" date="2011" name="Stand. Genomic Sci.">
        <title>High quality draft genome sequence of Segniliparus rugosus CDC 945(T)= (ATCC BAA-974(T)).</title>
        <authorList>
            <person name="Earl A.M."/>
            <person name="Desjardins C.A."/>
            <person name="Fitzgerald M.G."/>
            <person name="Arachchi H.M."/>
            <person name="Zeng Q."/>
            <person name="Mehta T."/>
            <person name="Griggs A."/>
            <person name="Birren B.W."/>
            <person name="Toney N.C."/>
            <person name="Carr J."/>
            <person name="Posey J."/>
            <person name="Butler W.R."/>
        </authorList>
    </citation>
    <scope>NUCLEOTIDE SEQUENCE [LARGE SCALE GENOMIC DNA]</scope>
    <source>
        <strain evidence="19">ATCC BAA-974 / DSM 45345 / CCUG 50838 / CIP 108380 / JCM 13579 / CDC 945</strain>
    </source>
</reference>
<evidence type="ECO:0000256" key="3">
    <source>
        <dbReference type="ARBA" id="ARBA00022598"/>
    </source>
</evidence>
<evidence type="ECO:0000256" key="8">
    <source>
        <dbReference type="ARBA" id="ARBA00022960"/>
    </source>
</evidence>
<keyword evidence="12" id="KW-0963">Cytoplasm</keyword>
<dbReference type="OrthoDB" id="9813261at2"/>
<feature type="domain" description="ATP-grasp" evidence="17">
    <location>
        <begin position="147"/>
        <end position="348"/>
    </location>
</feature>
<dbReference type="GO" id="GO:0005829">
    <property type="term" value="C:cytosol"/>
    <property type="evidence" value="ECO:0007669"/>
    <property type="project" value="TreeGrafter"/>
</dbReference>
<evidence type="ECO:0000256" key="13">
    <source>
        <dbReference type="PIRSR" id="PIRSR039102-1"/>
    </source>
</evidence>
<comment type="similarity">
    <text evidence="2 12">Belongs to the D-alanine--D-alanine ligase family.</text>
</comment>
<evidence type="ECO:0000256" key="15">
    <source>
        <dbReference type="PIRSR" id="PIRSR039102-3"/>
    </source>
</evidence>
<keyword evidence="8 12" id="KW-0133">Cell shape</keyword>
<dbReference type="GO" id="GO:0005524">
    <property type="term" value="F:ATP binding"/>
    <property type="evidence" value="ECO:0007669"/>
    <property type="project" value="UniProtKB-UniRule"/>
</dbReference>
<dbReference type="GO" id="GO:0046872">
    <property type="term" value="F:metal ion binding"/>
    <property type="evidence" value="ECO:0007669"/>
    <property type="project" value="UniProtKB-KW"/>
</dbReference>
<dbReference type="SUPFAM" id="SSF52440">
    <property type="entry name" value="PreATP-grasp domain"/>
    <property type="match status" value="1"/>
</dbReference>
<dbReference type="Pfam" id="PF07478">
    <property type="entry name" value="Dala_Dala_lig_C"/>
    <property type="match status" value="1"/>
</dbReference>
<dbReference type="GO" id="GO:0071555">
    <property type="term" value="P:cell wall organization"/>
    <property type="evidence" value="ECO:0007669"/>
    <property type="project" value="UniProtKB-KW"/>
</dbReference>
<comment type="caution">
    <text evidence="18">The sequence shown here is derived from an EMBL/GenBank/DDBJ whole genome shotgun (WGS) entry which is preliminary data.</text>
</comment>
<sequence>MTRKTTVLVVFGGVSSEHEISCLSAASILAQLDSSRYEAVPVGITKEGDWVLDRRPPEVLGDKLGGLPQVDASAPRVALAVGRTGSGELRQVSDGALVATADVVFPVLHGPFGEDGTLQGLLEFANLPYVGCGVFASAACMDKTQMKVLLRGGGLPVGPYEALAPGEDVDEAALRDRLGLPLFVKPARGGSSLGVVKVERWEDLPEAVAVARKYDPKVLVETGIAGREVECAVLEFPDGRVEASVLGEIVVPDAYDFETKYLNNIARLQVPADVSEPLASEIRALAVRAFETMDCSGLARVDFFIAEDGGPIINELNTLPGFTTSSLYPKMWEQTGLDYSKLLDTLIETAFARGVGLR</sequence>
<dbReference type="PROSITE" id="PS00843">
    <property type="entry name" value="DALA_DALA_LIGASE_1"/>
    <property type="match status" value="1"/>
</dbReference>
<comment type="pathway">
    <text evidence="12">Cell wall biogenesis; peptidoglycan biosynthesis.</text>
</comment>
<dbReference type="Gene3D" id="3.40.50.20">
    <property type="match status" value="1"/>
</dbReference>
<evidence type="ECO:0000256" key="14">
    <source>
        <dbReference type="PIRSR" id="PIRSR039102-2"/>
    </source>
</evidence>
<evidence type="ECO:0000256" key="12">
    <source>
        <dbReference type="HAMAP-Rule" id="MF_00047"/>
    </source>
</evidence>